<dbReference type="AlphaFoldDB" id="A0AA35CJ06"/>
<evidence type="ECO:0000313" key="3">
    <source>
        <dbReference type="Proteomes" id="UP001163687"/>
    </source>
</evidence>
<keyword evidence="3" id="KW-1185">Reference proteome</keyword>
<proteinExistence type="predicted"/>
<name>A0AA35CJ06_9FIRM</name>
<dbReference type="Proteomes" id="UP001163687">
    <property type="component" value="Chromosome"/>
</dbReference>
<dbReference type="SUPFAM" id="SSF53323">
    <property type="entry name" value="Pyruvate-ferredoxin oxidoreductase, PFOR, domain III"/>
    <property type="match status" value="1"/>
</dbReference>
<dbReference type="KEGG" id="cmic:caldi_12390"/>
<keyword evidence="1" id="KW-0560">Oxidoreductase</keyword>
<evidence type="ECO:0000313" key="2">
    <source>
        <dbReference type="EMBL" id="BDG60149.1"/>
    </source>
</evidence>
<gene>
    <name evidence="2" type="ORF">caldi_12390</name>
</gene>
<dbReference type="RefSeq" id="WP_264844213.1">
    <property type="nucleotide sequence ID" value="NZ_AP025628.1"/>
</dbReference>
<organism evidence="2 3">
    <name type="scientific">Caldinitratiruptor microaerophilus</name>
    <dbReference type="NCBI Taxonomy" id="671077"/>
    <lineage>
        <taxon>Bacteria</taxon>
        <taxon>Bacillati</taxon>
        <taxon>Bacillota</taxon>
        <taxon>Clostridia</taxon>
        <taxon>Eubacteriales</taxon>
        <taxon>Symbiobacteriaceae</taxon>
        <taxon>Caldinitratiruptor</taxon>
    </lineage>
</organism>
<evidence type="ECO:0000256" key="1">
    <source>
        <dbReference type="ARBA" id="ARBA00023002"/>
    </source>
</evidence>
<protein>
    <submittedName>
        <fullName evidence="2">Uncharacterized protein</fullName>
    </submittedName>
</protein>
<sequence length="146" mass="15088">MTTVIFHGRAGQPVPRLAELLAAAALRDGRFSQTWRVFSITPVRGPIAAVTRVSDRYIRERAPMTVKADWAVVLDPSLIPHLGAQPGVHVLCAPPPPGVALPAGWQRLEVPAFSSAPEVLSAWAVAVAGATGLVSTEAAAAAAGAA</sequence>
<dbReference type="EMBL" id="AP025628">
    <property type="protein sequence ID" value="BDG60149.1"/>
    <property type="molecule type" value="Genomic_DNA"/>
</dbReference>
<accession>A0AA35CJ06</accession>
<dbReference type="GO" id="GO:0016491">
    <property type="term" value="F:oxidoreductase activity"/>
    <property type="evidence" value="ECO:0007669"/>
    <property type="project" value="UniProtKB-KW"/>
</dbReference>
<reference evidence="2" key="1">
    <citation type="submission" date="2022-03" db="EMBL/GenBank/DDBJ databases">
        <title>Complete genome sequence of Caldinitratiruptor microaerophilus.</title>
        <authorList>
            <person name="Mukaiyama R."/>
            <person name="Nishiyama T."/>
            <person name="Ueda K."/>
        </authorList>
    </citation>
    <scope>NUCLEOTIDE SEQUENCE</scope>
    <source>
        <strain evidence="2">JCM 16183</strain>
    </source>
</reference>
<dbReference type="InterPro" id="IPR002869">
    <property type="entry name" value="Pyrv_flavodox_OxRed_cen"/>
</dbReference>
<dbReference type="Gene3D" id="3.40.920.10">
    <property type="entry name" value="Pyruvate-ferredoxin oxidoreductase, PFOR, domain III"/>
    <property type="match status" value="1"/>
</dbReference>